<protein>
    <submittedName>
        <fullName evidence="1">Uncharacterized protein</fullName>
    </submittedName>
</protein>
<dbReference type="Proteomes" id="UP000324800">
    <property type="component" value="Unassembled WGS sequence"/>
</dbReference>
<evidence type="ECO:0000313" key="1">
    <source>
        <dbReference type="EMBL" id="KAA6391084.1"/>
    </source>
</evidence>
<gene>
    <name evidence="1" type="ORF">EZS28_013390</name>
</gene>
<proteinExistence type="predicted"/>
<sequence>MIANIQQILHNQQIFLQIDAIVVHVGIPELENVNVQHIVLMAKQQQIVSVKTQPFFLVLYFPGRHIRPPLYTEVRSTLKMGQVKQTKSIGIRASEMFRGGSTTVNGPNSHEKE</sequence>
<name>A0A5J4W881_9EUKA</name>
<accession>A0A5J4W881</accession>
<comment type="caution">
    <text evidence="1">The sequence shown here is derived from an EMBL/GenBank/DDBJ whole genome shotgun (WGS) entry which is preliminary data.</text>
</comment>
<reference evidence="1 2" key="1">
    <citation type="submission" date="2019-03" db="EMBL/GenBank/DDBJ databases">
        <title>Single cell metagenomics reveals metabolic interactions within the superorganism composed of flagellate Streblomastix strix and complex community of Bacteroidetes bacteria on its surface.</title>
        <authorList>
            <person name="Treitli S.C."/>
            <person name="Kolisko M."/>
            <person name="Husnik F."/>
            <person name="Keeling P."/>
            <person name="Hampl V."/>
        </authorList>
    </citation>
    <scope>NUCLEOTIDE SEQUENCE [LARGE SCALE GENOMIC DNA]</scope>
    <source>
        <strain evidence="1">ST1C</strain>
    </source>
</reference>
<dbReference type="AlphaFoldDB" id="A0A5J4W881"/>
<organism evidence="1 2">
    <name type="scientific">Streblomastix strix</name>
    <dbReference type="NCBI Taxonomy" id="222440"/>
    <lineage>
        <taxon>Eukaryota</taxon>
        <taxon>Metamonada</taxon>
        <taxon>Preaxostyla</taxon>
        <taxon>Oxymonadida</taxon>
        <taxon>Streblomastigidae</taxon>
        <taxon>Streblomastix</taxon>
    </lineage>
</organism>
<dbReference type="EMBL" id="SNRW01003002">
    <property type="protein sequence ID" value="KAA6391084.1"/>
    <property type="molecule type" value="Genomic_DNA"/>
</dbReference>
<evidence type="ECO:0000313" key="2">
    <source>
        <dbReference type="Proteomes" id="UP000324800"/>
    </source>
</evidence>